<dbReference type="NCBIfam" id="TIGR01970">
    <property type="entry name" value="DEAH_box_HrpB"/>
    <property type="match status" value="1"/>
</dbReference>
<dbReference type="InterPro" id="IPR010225">
    <property type="entry name" value="HrpB"/>
</dbReference>
<dbReference type="PANTHER" id="PTHR43519:SF1">
    <property type="entry name" value="ATP-DEPENDENT RNA HELICASE HRPB"/>
    <property type="match status" value="1"/>
</dbReference>
<dbReference type="AlphaFoldDB" id="Q1GVT5"/>
<dbReference type="InterPro" id="IPR002464">
    <property type="entry name" value="DNA/RNA_helicase_DEAH_CS"/>
</dbReference>
<keyword evidence="3 8" id="KW-0347">Helicase</keyword>
<evidence type="ECO:0000256" key="5">
    <source>
        <dbReference type="SAM" id="MobiDB-lite"/>
    </source>
</evidence>
<dbReference type="PROSITE" id="PS00690">
    <property type="entry name" value="DEAH_ATP_HELICASE"/>
    <property type="match status" value="1"/>
</dbReference>
<dbReference type="GO" id="GO:0005524">
    <property type="term" value="F:ATP binding"/>
    <property type="evidence" value="ECO:0007669"/>
    <property type="project" value="UniProtKB-KW"/>
</dbReference>
<keyword evidence="9" id="KW-1185">Reference proteome</keyword>
<dbReference type="SMART" id="SM00487">
    <property type="entry name" value="DEXDc"/>
    <property type="match status" value="1"/>
</dbReference>
<evidence type="ECO:0000313" key="8">
    <source>
        <dbReference type="EMBL" id="ABF52237.1"/>
    </source>
</evidence>
<evidence type="ECO:0000256" key="2">
    <source>
        <dbReference type="ARBA" id="ARBA00022801"/>
    </source>
</evidence>
<organism evidence="8 9">
    <name type="scientific">Sphingopyxis alaskensis (strain DSM 13593 / LMG 18877 / RB2256)</name>
    <name type="common">Sphingomonas alaskensis</name>
    <dbReference type="NCBI Taxonomy" id="317655"/>
    <lineage>
        <taxon>Bacteria</taxon>
        <taxon>Pseudomonadati</taxon>
        <taxon>Pseudomonadota</taxon>
        <taxon>Alphaproteobacteria</taxon>
        <taxon>Sphingomonadales</taxon>
        <taxon>Sphingomonadaceae</taxon>
        <taxon>Sphingopyxis</taxon>
    </lineage>
</organism>
<keyword evidence="4" id="KW-0067">ATP-binding</keyword>
<evidence type="ECO:0000259" key="7">
    <source>
        <dbReference type="PROSITE" id="PS51194"/>
    </source>
</evidence>
<accession>Q1GVT5</accession>
<dbReference type="InterPro" id="IPR007502">
    <property type="entry name" value="Helicase-assoc_dom"/>
</dbReference>
<dbReference type="PANTHER" id="PTHR43519">
    <property type="entry name" value="ATP-DEPENDENT RNA HELICASE HRPB"/>
    <property type="match status" value="1"/>
</dbReference>
<protein>
    <submittedName>
        <fullName evidence="8">ATP-dependent helicase HrpB</fullName>
    </submittedName>
</protein>
<dbReference type="InterPro" id="IPR013689">
    <property type="entry name" value="RNA_helicase_ATP-dep_HrpB_C"/>
</dbReference>
<feature type="region of interest" description="Disordered" evidence="5">
    <location>
        <begin position="794"/>
        <end position="822"/>
    </location>
</feature>
<dbReference type="PROSITE" id="PS51194">
    <property type="entry name" value="HELICASE_CTER"/>
    <property type="match status" value="1"/>
</dbReference>
<evidence type="ECO:0000259" key="6">
    <source>
        <dbReference type="PROSITE" id="PS51192"/>
    </source>
</evidence>
<dbReference type="SUPFAM" id="SSF52540">
    <property type="entry name" value="P-loop containing nucleoside triphosphate hydrolases"/>
    <property type="match status" value="1"/>
</dbReference>
<dbReference type="GO" id="GO:0016787">
    <property type="term" value="F:hydrolase activity"/>
    <property type="evidence" value="ECO:0007669"/>
    <property type="project" value="UniProtKB-KW"/>
</dbReference>
<feature type="domain" description="Helicase ATP-binding" evidence="6">
    <location>
        <begin position="16"/>
        <end position="179"/>
    </location>
</feature>
<keyword evidence="2" id="KW-0378">Hydrolase</keyword>
<dbReference type="eggNOG" id="COG1643">
    <property type="taxonomic scope" value="Bacteria"/>
</dbReference>
<dbReference type="Gene3D" id="1.20.120.1080">
    <property type="match status" value="1"/>
</dbReference>
<name>Q1GVT5_SPHAL</name>
<dbReference type="CDD" id="cd18791">
    <property type="entry name" value="SF2_C_RHA"/>
    <property type="match status" value="1"/>
</dbReference>
<dbReference type="GO" id="GO:0003676">
    <property type="term" value="F:nucleic acid binding"/>
    <property type="evidence" value="ECO:0007669"/>
    <property type="project" value="InterPro"/>
</dbReference>
<feature type="domain" description="Helicase C-terminal" evidence="7">
    <location>
        <begin position="205"/>
        <end position="370"/>
    </location>
</feature>
<dbReference type="SMART" id="SM00847">
    <property type="entry name" value="HA2"/>
    <property type="match status" value="1"/>
</dbReference>
<evidence type="ECO:0000313" key="9">
    <source>
        <dbReference type="Proteomes" id="UP000006578"/>
    </source>
</evidence>
<dbReference type="Pfam" id="PF00270">
    <property type="entry name" value="DEAD"/>
    <property type="match status" value="1"/>
</dbReference>
<dbReference type="Pfam" id="PF00271">
    <property type="entry name" value="Helicase_C"/>
    <property type="match status" value="1"/>
</dbReference>
<dbReference type="STRING" id="317655.Sala_0516"/>
<dbReference type="InterPro" id="IPR001650">
    <property type="entry name" value="Helicase_C-like"/>
</dbReference>
<dbReference type="InterPro" id="IPR011545">
    <property type="entry name" value="DEAD/DEAH_box_helicase_dom"/>
</dbReference>
<evidence type="ECO:0000256" key="3">
    <source>
        <dbReference type="ARBA" id="ARBA00022806"/>
    </source>
</evidence>
<dbReference type="OrthoDB" id="9805617at2"/>
<dbReference type="SMART" id="SM00490">
    <property type="entry name" value="HELICc"/>
    <property type="match status" value="1"/>
</dbReference>
<dbReference type="Pfam" id="PF08482">
    <property type="entry name" value="HrpB_C"/>
    <property type="match status" value="1"/>
</dbReference>
<dbReference type="Proteomes" id="UP000006578">
    <property type="component" value="Chromosome"/>
</dbReference>
<dbReference type="PROSITE" id="PS51192">
    <property type="entry name" value="HELICASE_ATP_BIND_1"/>
    <property type="match status" value="1"/>
</dbReference>
<dbReference type="Gene3D" id="3.40.50.300">
    <property type="entry name" value="P-loop containing nucleotide triphosphate hydrolases"/>
    <property type="match status" value="2"/>
</dbReference>
<dbReference type="CDD" id="cd17990">
    <property type="entry name" value="DEXHc_HrpB"/>
    <property type="match status" value="1"/>
</dbReference>
<dbReference type="InterPro" id="IPR049614">
    <property type="entry name" value="HrpB_DEXH"/>
</dbReference>
<dbReference type="RefSeq" id="WP_011540828.1">
    <property type="nucleotide sequence ID" value="NC_008048.1"/>
</dbReference>
<gene>
    <name evidence="8" type="ordered locus">Sala_0516</name>
</gene>
<evidence type="ECO:0000256" key="4">
    <source>
        <dbReference type="ARBA" id="ARBA00022840"/>
    </source>
</evidence>
<dbReference type="KEGG" id="sal:Sala_0516"/>
<dbReference type="PIRSF" id="PIRSF005496">
    <property type="entry name" value="ATP_hel_hrpB"/>
    <property type="match status" value="1"/>
</dbReference>
<proteinExistence type="predicted"/>
<reference evidence="8 9" key="1">
    <citation type="journal article" date="2009" name="Proc. Natl. Acad. Sci. U.S.A.">
        <title>The genomic basis of trophic strategy in marine bacteria.</title>
        <authorList>
            <person name="Lauro F.M."/>
            <person name="McDougald D."/>
            <person name="Thomas T."/>
            <person name="Williams T.J."/>
            <person name="Egan S."/>
            <person name="Rice S."/>
            <person name="DeMaere M.Z."/>
            <person name="Ting L."/>
            <person name="Ertan H."/>
            <person name="Johnson J."/>
            <person name="Ferriera S."/>
            <person name="Lapidus A."/>
            <person name="Anderson I."/>
            <person name="Kyrpides N."/>
            <person name="Munk A.C."/>
            <person name="Detter C."/>
            <person name="Han C.S."/>
            <person name="Brown M.V."/>
            <person name="Robb F.T."/>
            <person name="Kjelleberg S."/>
            <person name="Cavicchioli R."/>
        </authorList>
    </citation>
    <scope>NUCLEOTIDE SEQUENCE [LARGE SCALE GENOMIC DNA]</scope>
    <source>
        <strain evidence="9">DSM 13593 / LMG 18877 / RB2256</strain>
    </source>
</reference>
<keyword evidence="1" id="KW-0547">Nucleotide-binding</keyword>
<evidence type="ECO:0000256" key="1">
    <source>
        <dbReference type="ARBA" id="ARBA00022741"/>
    </source>
</evidence>
<dbReference type="EMBL" id="CP000356">
    <property type="protein sequence ID" value="ABF52237.1"/>
    <property type="molecule type" value="Genomic_DNA"/>
</dbReference>
<dbReference type="GO" id="GO:0004386">
    <property type="term" value="F:helicase activity"/>
    <property type="evidence" value="ECO:0007669"/>
    <property type="project" value="UniProtKB-KW"/>
</dbReference>
<dbReference type="HOGENOM" id="CLU_001832_5_6_5"/>
<dbReference type="InterPro" id="IPR027417">
    <property type="entry name" value="P-loop_NTPase"/>
</dbReference>
<sequence length="822" mass="87561">MTQLPLPIDAVLPDIMAALVLKPNAVVVAPPGAGKTTRVAPAILDQPWCKGAVWLLSPRRLAARGAAERISEEMGEAVGGAVGYATRLDSKQSATTRLLVMTPGLFRNRILADPELRGVSAVLFDEVHERSLDGDFALALAIDAQQGLRDDLRLVAMSATLDGARFGALLGDAPVVKSEGKIFPLDLRHIGRRAEDRLEASVLAAVRQAMADEADGDMLAFLPGAADIERAANAVDEARLPLAVHRLHGQIDPALQRKALVRDPEGRRKLILATSIAETSLTIDGVRIVIDAGLSRRPRFDKAAGISRLVTERASQASATQRAGRAARQGPGAAYRLWEAAATAGMPPFDPPEIHESDLMPVVLDCASWGIIDPRQLGWLDPPSPAAVAEAKTRLQAIGALGEDGRITAHGKALAAIPLPVPLAHMLLDAARAGEGELAGRLAVLLTEPGLGGRGVDVEARLARWRAQRDERSGGAFRLARRLSGIAEKLAAGAGEAAPRSLGGWIATAWPDRVARRRAGQRGEYLSVGGRAYRLDPVDPLAGSEWLAIADAQGHAAGVRILAAAAIDAVEVETLFADHIVVHSASRYDSANDRVDHRRERRLGAIALTSGPAPRGDTAADDIAVRMAAVRDKGLGLIGWGPAAQALRQRASFAGLDALSTNALGDNLEIWLEPLLADCRGLRDIGDRRLADALMAMLDWPARQLLERHAPADYVTPAGSRHPIDYGADGGPTVSVRVQEMFGQSRHPVVGDPPVPLILALTSPAHRPIQTTRDLASFWAGSWHDVAREMRGRYPKHSWPDDPAGARPTLMTKAAQARREGQ</sequence>
<dbReference type="InterPro" id="IPR014001">
    <property type="entry name" value="Helicase_ATP-bd"/>
</dbReference>